<dbReference type="NCBIfam" id="NF041372">
    <property type="entry name" value="DUF166_seleno"/>
    <property type="match status" value="1"/>
</dbReference>
<dbReference type="Proteomes" id="UP000469346">
    <property type="component" value="Unassembled WGS sequence"/>
</dbReference>
<evidence type="ECO:0000313" key="2">
    <source>
        <dbReference type="Proteomes" id="UP000469346"/>
    </source>
</evidence>
<proteinExistence type="predicted"/>
<dbReference type="InterPro" id="IPR003745">
    <property type="entry name" value="DUF166"/>
</dbReference>
<comment type="caution">
    <text evidence="1">The sequence shown here is derived from an EMBL/GenBank/DDBJ whole genome shotgun (WGS) entry which is preliminary data.</text>
</comment>
<accession>A0A6N9TMS1</accession>
<keyword evidence="2" id="KW-1185">Reference proteome</keyword>
<dbReference type="Pfam" id="PF02593">
    <property type="entry name" value="DUF166"/>
    <property type="match status" value="1"/>
</dbReference>
<protein>
    <submittedName>
        <fullName evidence="1">Uncharacterized protein</fullName>
    </submittedName>
</protein>
<reference evidence="1 2" key="1">
    <citation type="submission" date="2020-02" db="EMBL/GenBank/DDBJ databases">
        <title>Comparative genomics of sulfur disproportionating microorganisms.</title>
        <authorList>
            <person name="Ward L.M."/>
            <person name="Bertran E."/>
            <person name="Johnston D.T."/>
        </authorList>
    </citation>
    <scope>NUCLEOTIDE SEQUENCE [LARGE SCALE GENOMIC DNA]</scope>
    <source>
        <strain evidence="1 2">DSM 100025</strain>
    </source>
</reference>
<organism evidence="1 2">
    <name type="scientific">Dissulfurirhabdus thermomarina</name>
    <dbReference type="NCBI Taxonomy" id="1765737"/>
    <lineage>
        <taxon>Bacteria</taxon>
        <taxon>Deltaproteobacteria</taxon>
        <taxon>Dissulfurirhabdaceae</taxon>
        <taxon>Dissulfurirhabdus</taxon>
    </lineage>
</organism>
<evidence type="ECO:0000313" key="1">
    <source>
        <dbReference type="EMBL" id="NDY42429.1"/>
    </source>
</evidence>
<dbReference type="EMBL" id="JAAGRR010000056">
    <property type="protein sequence ID" value="NDY42429.1"/>
    <property type="molecule type" value="Genomic_DNA"/>
</dbReference>
<dbReference type="AlphaFoldDB" id="A0A6N9TMS1"/>
<name>A0A6N9TMS1_DISTH</name>
<gene>
    <name evidence="1" type="ORF">G3N55_06180</name>
</gene>
<sequence length="231" mass="24418">MTTMPARTPTDSPRPCRVAVFQEGGSGARKVAGIRAHGRDIEVVADVDVAGPLPEFIDEPEAVLPRLPEADVVLCFLRHPDLADFVVRHYAARGTPVVASGPRPVEGADSPFTCCSLPRRPALGAYGEQFGLPEFEVRLEAGRIAEVRVRRGASCGATWEAARRLAGLAPEAALAAVGREVQYLCCADPSAFDPVSGKSPLHHAGHVHRAALRKALERAGAPGRPGDDGRG</sequence>